<dbReference type="InterPro" id="IPR029063">
    <property type="entry name" value="SAM-dependent_MTases_sf"/>
</dbReference>
<dbReference type="GO" id="GO:0009312">
    <property type="term" value="P:oligosaccharide biosynthetic process"/>
    <property type="evidence" value="ECO:0007669"/>
    <property type="project" value="InterPro"/>
</dbReference>
<dbReference type="SUPFAM" id="SSF53335">
    <property type="entry name" value="S-adenosyl-L-methionine-dependent methyltransferases"/>
    <property type="match status" value="1"/>
</dbReference>
<accession>A0A318PTJ3</accession>
<sequence>MSGASWPRAVFERIHADSADPWGVGSRPYERDKYRRTLALLAGLRFHHALELGCSIGVMTACLARQCDHLLAVDVAEAALAQARHRCANLKGVRFYRGQLPDDFPELPAASCDLIIISELLYFLSRADIARLATHCLRVRQPRAPIVLVNWTGPTDTPCNGNEAARRFIATCLAAGLHVTHAQHHAHYRLDMLGHVAKAANQ</sequence>
<keyword evidence="2" id="KW-1185">Reference proteome</keyword>
<name>A0A318PTJ3_KOMXY</name>
<dbReference type="OrthoDB" id="116799at2"/>
<comment type="caution">
    <text evidence="1">The sequence shown here is derived from an EMBL/GenBank/DDBJ whole genome shotgun (WGS) entry which is preliminary data.</text>
</comment>
<reference evidence="1 2" key="1">
    <citation type="submission" date="2017-07" db="EMBL/GenBank/DDBJ databases">
        <title>A draft genome sequence of Komagataeibacter xylinus LMG 1515.</title>
        <authorList>
            <person name="Skraban J."/>
            <person name="Cleenwerck I."/>
            <person name="Vandamme P."/>
            <person name="Trcek J."/>
        </authorList>
    </citation>
    <scope>NUCLEOTIDE SEQUENCE [LARGE SCALE GENOMIC DNA]</scope>
    <source>
        <strain evidence="1 2">LMG 1515</strain>
    </source>
</reference>
<dbReference type="Gene3D" id="3.40.50.150">
    <property type="entry name" value="Vaccinia Virus protein VP39"/>
    <property type="match status" value="1"/>
</dbReference>
<dbReference type="Proteomes" id="UP000248257">
    <property type="component" value="Unassembled WGS sequence"/>
</dbReference>
<keyword evidence="1" id="KW-0489">Methyltransferase</keyword>
<proteinExistence type="predicted"/>
<keyword evidence="1" id="KW-0808">Transferase</keyword>
<dbReference type="EMBL" id="NKUC01000015">
    <property type="protein sequence ID" value="PYD56887.1"/>
    <property type="molecule type" value="Genomic_DNA"/>
</dbReference>
<dbReference type="STRING" id="1220579.GCA_001571345_01692"/>
<evidence type="ECO:0000313" key="2">
    <source>
        <dbReference type="Proteomes" id="UP000248257"/>
    </source>
</evidence>
<gene>
    <name evidence="1" type="ORF">CFR75_08850</name>
</gene>
<protein>
    <submittedName>
        <fullName evidence="1">Class I SAM-dependent methyltransferase</fullName>
    </submittedName>
</protein>
<dbReference type="AlphaFoldDB" id="A0A318PTJ3"/>
<dbReference type="CDD" id="cd02440">
    <property type="entry name" value="AdoMet_MTases"/>
    <property type="match status" value="1"/>
</dbReference>
<organism evidence="1 2">
    <name type="scientific">Komagataeibacter xylinus</name>
    <name type="common">Gluconacetobacter xylinus</name>
    <dbReference type="NCBI Taxonomy" id="28448"/>
    <lineage>
        <taxon>Bacteria</taxon>
        <taxon>Pseudomonadati</taxon>
        <taxon>Pseudomonadota</taxon>
        <taxon>Alphaproteobacteria</taxon>
        <taxon>Acetobacterales</taxon>
        <taxon>Acetobacteraceae</taxon>
        <taxon>Komagataeibacter</taxon>
    </lineage>
</organism>
<dbReference type="GO" id="GO:0032259">
    <property type="term" value="P:methylation"/>
    <property type="evidence" value="ECO:0007669"/>
    <property type="project" value="UniProtKB-KW"/>
</dbReference>
<dbReference type="RefSeq" id="WP_061273987.1">
    <property type="nucleotide sequence ID" value="NZ_CBCRXN010000008.1"/>
</dbReference>
<dbReference type="Pfam" id="PF05401">
    <property type="entry name" value="NodS"/>
    <property type="match status" value="1"/>
</dbReference>
<evidence type="ECO:0000313" key="1">
    <source>
        <dbReference type="EMBL" id="PYD56887.1"/>
    </source>
</evidence>
<dbReference type="GO" id="GO:0008757">
    <property type="term" value="F:S-adenosylmethionine-dependent methyltransferase activity"/>
    <property type="evidence" value="ECO:0007669"/>
    <property type="project" value="InterPro"/>
</dbReference>
<dbReference type="InterPro" id="IPR008715">
    <property type="entry name" value="SAM-MeTfrase_NodS-like"/>
</dbReference>